<gene>
    <name evidence="2" type="ORF">AGERDE_LOCUS2404</name>
</gene>
<comment type="caution">
    <text evidence="2">The sequence shown here is derived from an EMBL/GenBank/DDBJ whole genome shotgun (WGS) entry which is preliminary data.</text>
</comment>
<protein>
    <submittedName>
        <fullName evidence="2">38_t:CDS:1</fullName>
    </submittedName>
</protein>
<keyword evidence="1" id="KW-0732">Signal</keyword>
<evidence type="ECO:0000313" key="3">
    <source>
        <dbReference type="Proteomes" id="UP000789831"/>
    </source>
</evidence>
<dbReference type="EMBL" id="CAJVPL010000199">
    <property type="protein sequence ID" value="CAG8464074.1"/>
    <property type="molecule type" value="Genomic_DNA"/>
</dbReference>
<keyword evidence="3" id="KW-1185">Reference proteome</keyword>
<evidence type="ECO:0000256" key="1">
    <source>
        <dbReference type="SAM" id="SignalP"/>
    </source>
</evidence>
<sequence>MAKISKHFVFLCLILMVLCAFVSAEEEIKDEKKDEKCCQEKEDCCFCPTGLEAVSTGDWKACPLDAKTCGDCEGGLNKVDMRWVWDKVYCKWVQECRCVCCCEKDK</sequence>
<dbReference type="AlphaFoldDB" id="A0A9N8VVH9"/>
<proteinExistence type="predicted"/>
<dbReference type="Proteomes" id="UP000789831">
    <property type="component" value="Unassembled WGS sequence"/>
</dbReference>
<accession>A0A9N8VVH9</accession>
<feature type="signal peptide" evidence="1">
    <location>
        <begin position="1"/>
        <end position="24"/>
    </location>
</feature>
<feature type="chain" id="PRO_5040501045" evidence="1">
    <location>
        <begin position="25"/>
        <end position="106"/>
    </location>
</feature>
<reference evidence="2" key="1">
    <citation type="submission" date="2021-06" db="EMBL/GenBank/DDBJ databases">
        <authorList>
            <person name="Kallberg Y."/>
            <person name="Tangrot J."/>
            <person name="Rosling A."/>
        </authorList>
    </citation>
    <scope>NUCLEOTIDE SEQUENCE</scope>
    <source>
        <strain evidence="2">MT106</strain>
    </source>
</reference>
<name>A0A9N8VVH9_9GLOM</name>
<organism evidence="2 3">
    <name type="scientific">Ambispora gerdemannii</name>
    <dbReference type="NCBI Taxonomy" id="144530"/>
    <lineage>
        <taxon>Eukaryota</taxon>
        <taxon>Fungi</taxon>
        <taxon>Fungi incertae sedis</taxon>
        <taxon>Mucoromycota</taxon>
        <taxon>Glomeromycotina</taxon>
        <taxon>Glomeromycetes</taxon>
        <taxon>Archaeosporales</taxon>
        <taxon>Ambisporaceae</taxon>
        <taxon>Ambispora</taxon>
    </lineage>
</organism>
<evidence type="ECO:0000313" key="2">
    <source>
        <dbReference type="EMBL" id="CAG8464074.1"/>
    </source>
</evidence>